<feature type="compositionally biased region" description="Low complexity" evidence="1">
    <location>
        <begin position="24"/>
        <end position="44"/>
    </location>
</feature>
<evidence type="ECO:0000313" key="4">
    <source>
        <dbReference type="EMBL" id="QBH77073.1"/>
    </source>
</evidence>
<protein>
    <submittedName>
        <fullName evidence="2">Uncharacterized protein</fullName>
    </submittedName>
</protein>
<name>A0A481T4C1_HHV2</name>
<evidence type="ECO:0000313" key="3">
    <source>
        <dbReference type="EMBL" id="QBH76387.1"/>
    </source>
</evidence>
<feature type="region of interest" description="Disordered" evidence="1">
    <location>
        <begin position="331"/>
        <end position="417"/>
    </location>
</feature>
<evidence type="ECO:0000256" key="1">
    <source>
        <dbReference type="SAM" id="MobiDB-lite"/>
    </source>
</evidence>
<accession>A0A481T4C1</accession>
<evidence type="ECO:0000313" key="6">
    <source>
        <dbReference type="EMBL" id="QBH80286.1"/>
    </source>
</evidence>
<feature type="compositionally biased region" description="Basic residues" evidence="1">
    <location>
        <begin position="277"/>
        <end position="286"/>
    </location>
</feature>
<reference evidence="2" key="1">
    <citation type="submission" date="2018-08" db="EMBL/GenBank/DDBJ databases">
        <title>HSV2 whole genome sequences from clinical isolates.</title>
        <authorList>
            <person name="Roychoudhury P."/>
            <person name="Greninger A.L."/>
            <person name="Jerome K.R."/>
            <person name="Johnston C."/>
            <person name="Wald A."/>
            <person name="Xie H."/>
        </authorList>
    </citation>
    <scope>NUCLEOTIDE SEQUENCE</scope>
    <source>
        <strain evidence="7">2004-1497</strain>
        <strain evidence="2">2005-14172SWAB</strain>
        <strain evidence="3">2005-48390</strain>
        <strain evidence="5">2011-14064_S512_L001</strain>
        <strain evidence="4">2013-34209</strain>
        <strain evidence="6">2014-13047</strain>
    </source>
</reference>
<feature type="region of interest" description="Disordered" evidence="1">
    <location>
        <begin position="21"/>
        <end position="52"/>
    </location>
</feature>
<feature type="region of interest" description="Disordered" evidence="1">
    <location>
        <begin position="242"/>
        <end position="309"/>
    </location>
</feature>
<evidence type="ECO:0000313" key="7">
    <source>
        <dbReference type="EMBL" id="QBH83090.1"/>
    </source>
</evidence>
<dbReference type="EMBL" id="MH790566">
    <property type="protein sequence ID" value="QBH77073.1"/>
    <property type="molecule type" value="Genomic_DNA"/>
</dbReference>
<organism evidence="2">
    <name type="scientific">Human herpesvirus 2</name>
    <name type="common">HHV-2</name>
    <name type="synonym">Human herpes simplex virus 2</name>
    <dbReference type="NCBI Taxonomy" id="10310"/>
    <lineage>
        <taxon>Viruses</taxon>
        <taxon>Duplodnaviria</taxon>
        <taxon>Heunggongvirae</taxon>
        <taxon>Peploviricota</taxon>
        <taxon>Herviviricetes</taxon>
        <taxon>Herpesvirales</taxon>
        <taxon>Orthoherpesviridae</taxon>
        <taxon>Alphaherpesvirinae</taxon>
        <taxon>Simplexvirus</taxon>
        <taxon>Simplexvirus humanalpha2</taxon>
    </lineage>
</organism>
<evidence type="ECO:0000313" key="5">
    <source>
        <dbReference type="EMBL" id="QBH77663.1"/>
    </source>
</evidence>
<sequence length="478" mass="46178">MGPGRAGGGLLGFGVRKARPVALSSSSGGSPSPAPSNSSGPPRCSGGGGAGEPGGASAGPCGCVFGSVGGVRAVPRVPGVAVVAATETLAAEGPGAVAGGEAVRGESAVGAAEAPTGPGVAGPGGVVWGPGVVGRGVAWVDVGGGVVGAGVVGGVFAAEALLVFVCPAPGVAAAAAGSGDDSTDAVAGGEATAVSSGVTATVAACVAISSGGVVVAGAVGSALGSTEGAMAVADTGRGVFSGADVGESEDASSVKAMRRRPVRGARTSGSTPSGSVRRARRNRGRGGKGAYGPSSRAPGAQWGGRTPTSSVGRAIRINVRPVIPTSRLWGAKATRGRSLGAAGVCGGRQRSRKRRPRNPGLGAEYHTGGTERHGRPAGTGGTHGPPSARAACGGAVGPGPSPPTSTHNRPTCSSPPSSIWYSNVSAARSQIGTSREAFTRAYRVGGPPPWYVYVYDPHVFGDGGSPPRHPPYCRRRMG</sequence>
<dbReference type="EMBL" id="MH790553">
    <property type="protein sequence ID" value="QBH75892.1"/>
    <property type="molecule type" value="Genomic_DNA"/>
</dbReference>
<dbReference type="EMBL" id="MH790558">
    <property type="protein sequence ID" value="QBH76387.1"/>
    <property type="molecule type" value="Genomic_DNA"/>
</dbReference>
<dbReference type="EMBL" id="MH790604">
    <property type="protein sequence ID" value="QBH80286.1"/>
    <property type="molecule type" value="Genomic_DNA"/>
</dbReference>
<proteinExistence type="predicted"/>
<feature type="compositionally biased region" description="Polar residues" evidence="1">
    <location>
        <begin position="404"/>
        <end position="417"/>
    </location>
</feature>
<dbReference type="EMBL" id="MH790636">
    <property type="protein sequence ID" value="QBH83090.1"/>
    <property type="molecule type" value="Genomic_DNA"/>
</dbReference>
<organismHost>
    <name type="scientific">Homo sapiens</name>
    <name type="common">Human</name>
    <dbReference type="NCBI Taxonomy" id="9606"/>
</organismHost>
<dbReference type="EMBL" id="MH790573">
    <property type="protein sequence ID" value="QBH77663.1"/>
    <property type="molecule type" value="Genomic_DNA"/>
</dbReference>
<evidence type="ECO:0000313" key="2">
    <source>
        <dbReference type="EMBL" id="QBH75892.1"/>
    </source>
</evidence>